<organism evidence="1">
    <name type="scientific">Picea glauca</name>
    <name type="common">White spruce</name>
    <name type="synonym">Pinus glauca</name>
    <dbReference type="NCBI Taxonomy" id="3330"/>
    <lineage>
        <taxon>Eukaryota</taxon>
        <taxon>Viridiplantae</taxon>
        <taxon>Streptophyta</taxon>
        <taxon>Embryophyta</taxon>
        <taxon>Tracheophyta</taxon>
        <taxon>Spermatophyta</taxon>
        <taxon>Pinopsida</taxon>
        <taxon>Pinidae</taxon>
        <taxon>Conifers I</taxon>
        <taxon>Pinales</taxon>
        <taxon>Pinaceae</taxon>
        <taxon>Picea</taxon>
    </lineage>
</organism>
<reference evidence="1" key="1">
    <citation type="journal article" date="2015" name="Genome Biol. Evol.">
        <title>Organellar Genomes of White Spruce (Picea glauca): Assembly and Annotation.</title>
        <authorList>
            <person name="Jackman S.D."/>
            <person name="Warren R.L."/>
            <person name="Gibb E.A."/>
            <person name="Vandervalk B.P."/>
            <person name="Mohamadi H."/>
            <person name="Chu J."/>
            <person name="Raymond A."/>
            <person name="Pleasance S."/>
            <person name="Coope R."/>
            <person name="Wildung M.R."/>
            <person name="Ritland C.E."/>
            <person name="Bousquet J."/>
            <person name="Jones S.J."/>
            <person name="Bohlmann J."/>
            <person name="Birol I."/>
        </authorList>
    </citation>
    <scope>NUCLEOTIDE SEQUENCE [LARGE SCALE GENOMIC DNA]</scope>
    <source>
        <tissue evidence="1">Flushing bud</tissue>
    </source>
</reference>
<sequence length="56" mass="6017">MLGMLLLGLLPGLGFIRAIAGLMLGSGLWLLARCSRLKASVSRFKAEGSRLQTQED</sequence>
<dbReference type="EMBL" id="LKAM01000001">
    <property type="protein sequence ID" value="KUM50213.1"/>
    <property type="molecule type" value="Genomic_DNA"/>
</dbReference>
<comment type="caution">
    <text evidence="1">The sequence shown here is derived from an EMBL/GenBank/DDBJ whole genome shotgun (WGS) entry which is preliminary data.</text>
</comment>
<evidence type="ECO:0000313" key="1">
    <source>
        <dbReference type="EMBL" id="KUM50213.1"/>
    </source>
</evidence>
<name>A0A117NIN5_PICGL</name>
<protein>
    <submittedName>
        <fullName evidence="1">Uncharacterized protein</fullName>
    </submittedName>
</protein>
<geneLocation type="mitochondrion" evidence="1"/>
<accession>A0A117NIN5</accession>
<proteinExistence type="predicted"/>
<dbReference type="AlphaFoldDB" id="A0A117NIN5"/>
<keyword evidence="1" id="KW-0496">Mitochondrion</keyword>
<gene>
    <name evidence="1" type="ORF">ABT39_MTgene56</name>
</gene>